<gene>
    <name evidence="4" type="ORF">MNBD_ACTINO02-1636</name>
</gene>
<feature type="domain" description="Valyl-tRNA synthetase tRNA-binding arm" evidence="3">
    <location>
        <begin position="109"/>
        <end position="174"/>
    </location>
</feature>
<sequence length="174" mass="19170">WSEVVQDGLLALAEWPTPPAVTADTFIAPFQELVSGIRRFRSEHSISPRQRFVAHLVQTGARGDDWWIEQFDALVNTEVIAGAPPTTVGYSHISAPGFDVYISMEGLIDTETERLRIGKAISDAEGLRRRTAGKLDNPNFRGKAPADVVAKEEAKLVEYEQLLGKLTQQLAQLG</sequence>
<dbReference type="GO" id="GO:0006438">
    <property type="term" value="P:valyl-tRNA aminoacylation"/>
    <property type="evidence" value="ECO:0007669"/>
    <property type="project" value="InterPro"/>
</dbReference>
<keyword evidence="1" id="KW-0547">Nucleotide-binding</keyword>
<feature type="non-terminal residue" evidence="4">
    <location>
        <position position="1"/>
    </location>
</feature>
<dbReference type="InterPro" id="IPR009080">
    <property type="entry name" value="tRNAsynth_Ia_anticodon-bd"/>
</dbReference>
<evidence type="ECO:0000256" key="1">
    <source>
        <dbReference type="ARBA" id="ARBA00022741"/>
    </source>
</evidence>
<reference evidence="4" key="1">
    <citation type="submission" date="2018-06" db="EMBL/GenBank/DDBJ databases">
        <authorList>
            <person name="Zhirakovskaya E."/>
        </authorList>
    </citation>
    <scope>NUCLEOTIDE SEQUENCE</scope>
</reference>
<dbReference type="Gene3D" id="1.10.287.380">
    <property type="entry name" value="Valyl-tRNA synthetase, C-terminal domain"/>
    <property type="match status" value="1"/>
</dbReference>
<proteinExistence type="predicted"/>
<accession>A0A3B0RI31</accession>
<organism evidence="4">
    <name type="scientific">hydrothermal vent metagenome</name>
    <dbReference type="NCBI Taxonomy" id="652676"/>
    <lineage>
        <taxon>unclassified sequences</taxon>
        <taxon>metagenomes</taxon>
        <taxon>ecological metagenomes</taxon>
    </lineage>
</organism>
<evidence type="ECO:0000256" key="2">
    <source>
        <dbReference type="ARBA" id="ARBA00022840"/>
    </source>
</evidence>
<protein>
    <recommendedName>
        <fullName evidence="3">Valyl-tRNA synthetase tRNA-binding arm domain-containing protein</fullName>
    </recommendedName>
</protein>
<dbReference type="EMBL" id="UOEK01000010">
    <property type="protein sequence ID" value="VAV91487.1"/>
    <property type="molecule type" value="Genomic_DNA"/>
</dbReference>
<dbReference type="SUPFAM" id="SSF47323">
    <property type="entry name" value="Anticodon-binding domain of a subclass of class I aminoacyl-tRNA synthetases"/>
    <property type="match status" value="1"/>
</dbReference>
<dbReference type="InterPro" id="IPR037118">
    <property type="entry name" value="Val-tRNA_synth_C_sf"/>
</dbReference>
<dbReference type="GO" id="GO:0004832">
    <property type="term" value="F:valine-tRNA ligase activity"/>
    <property type="evidence" value="ECO:0007669"/>
    <property type="project" value="InterPro"/>
</dbReference>
<name>A0A3B0RI31_9ZZZZ</name>
<dbReference type="GO" id="GO:0005737">
    <property type="term" value="C:cytoplasm"/>
    <property type="evidence" value="ECO:0007669"/>
    <property type="project" value="InterPro"/>
</dbReference>
<evidence type="ECO:0000313" key="4">
    <source>
        <dbReference type="EMBL" id="VAV91487.1"/>
    </source>
</evidence>
<dbReference type="AlphaFoldDB" id="A0A3B0RI31"/>
<evidence type="ECO:0000259" key="3">
    <source>
        <dbReference type="Pfam" id="PF10458"/>
    </source>
</evidence>
<keyword evidence="2" id="KW-0067">ATP-binding</keyword>
<dbReference type="SUPFAM" id="SSF46589">
    <property type="entry name" value="tRNA-binding arm"/>
    <property type="match status" value="1"/>
</dbReference>
<dbReference type="InterPro" id="IPR019499">
    <property type="entry name" value="Val-tRNA_synth_tRNA-bd"/>
</dbReference>
<dbReference type="Pfam" id="PF10458">
    <property type="entry name" value="Val_tRNA-synt_C"/>
    <property type="match status" value="1"/>
</dbReference>
<dbReference type="InterPro" id="IPR010978">
    <property type="entry name" value="tRNA-bd_arm"/>
</dbReference>
<dbReference type="GO" id="GO:0005524">
    <property type="term" value="F:ATP binding"/>
    <property type="evidence" value="ECO:0007669"/>
    <property type="project" value="UniProtKB-KW"/>
</dbReference>